<sequence>MLQPQPQNWDEMFKDENFVKTYKIAEGASGPFGEVLIEQSGIVAEAKANPEKPLVILDDGCGTGIISEMLVEKVDAQAKSNWKLTCCDISEAMVEYTRRRAQSGRWPNVDFKIVDAQETGLASDYYTHVLASFVLMALPKSLAALDVPWLEVAGKAVASLDGNLLWPTVEEFLAAMGDKNWRSSSWIESQLQQRGFIDINVKPVTKSLNMTVPDFLQMTSRMLPMITKGFWSDEQRQQFLGKVSAGMEKYVVETYGANGDITRDWTAIVSTARKA</sequence>
<organism evidence="2 3">
    <name type="scientific">Penicillium chermesinum</name>
    <dbReference type="NCBI Taxonomy" id="63820"/>
    <lineage>
        <taxon>Eukaryota</taxon>
        <taxon>Fungi</taxon>
        <taxon>Dikarya</taxon>
        <taxon>Ascomycota</taxon>
        <taxon>Pezizomycotina</taxon>
        <taxon>Eurotiomycetes</taxon>
        <taxon>Eurotiomycetidae</taxon>
        <taxon>Eurotiales</taxon>
        <taxon>Aspergillaceae</taxon>
        <taxon>Penicillium</taxon>
    </lineage>
</organism>
<dbReference type="EMBL" id="JAPQKS010000004">
    <property type="protein sequence ID" value="KAJ5232680.1"/>
    <property type="molecule type" value="Genomic_DNA"/>
</dbReference>
<feature type="domain" description="Methyltransferase" evidence="1">
    <location>
        <begin position="56"/>
        <end position="140"/>
    </location>
</feature>
<dbReference type="OrthoDB" id="2013972at2759"/>
<protein>
    <recommendedName>
        <fullName evidence="1">Methyltransferase domain-containing protein</fullName>
    </recommendedName>
</protein>
<proteinExistence type="predicted"/>
<keyword evidence="3" id="KW-1185">Reference proteome</keyword>
<name>A0A9W9P068_9EURO</name>
<reference evidence="2" key="2">
    <citation type="journal article" date="2023" name="IMA Fungus">
        <title>Comparative genomic study of the Penicillium genus elucidates a diverse pangenome and 15 lateral gene transfer events.</title>
        <authorList>
            <person name="Petersen C."/>
            <person name="Sorensen T."/>
            <person name="Nielsen M.R."/>
            <person name="Sondergaard T.E."/>
            <person name="Sorensen J.L."/>
            <person name="Fitzpatrick D.A."/>
            <person name="Frisvad J.C."/>
            <person name="Nielsen K.L."/>
        </authorList>
    </citation>
    <scope>NUCLEOTIDE SEQUENCE</scope>
    <source>
        <strain evidence="2">IBT 19713</strain>
    </source>
</reference>
<accession>A0A9W9P068</accession>
<dbReference type="Pfam" id="PF13649">
    <property type="entry name" value="Methyltransf_25"/>
    <property type="match status" value="1"/>
</dbReference>
<dbReference type="GeneID" id="83202235"/>
<evidence type="ECO:0000259" key="1">
    <source>
        <dbReference type="Pfam" id="PF13649"/>
    </source>
</evidence>
<gene>
    <name evidence="2" type="ORF">N7468_005636</name>
</gene>
<dbReference type="CDD" id="cd02440">
    <property type="entry name" value="AdoMet_MTases"/>
    <property type="match status" value="1"/>
</dbReference>
<reference evidence="2" key="1">
    <citation type="submission" date="2022-11" db="EMBL/GenBank/DDBJ databases">
        <authorList>
            <person name="Petersen C."/>
        </authorList>
    </citation>
    <scope>NUCLEOTIDE SEQUENCE</scope>
    <source>
        <strain evidence="2">IBT 19713</strain>
    </source>
</reference>
<dbReference type="AlphaFoldDB" id="A0A9W9P068"/>
<dbReference type="InterPro" id="IPR041698">
    <property type="entry name" value="Methyltransf_25"/>
</dbReference>
<dbReference type="Proteomes" id="UP001150941">
    <property type="component" value="Unassembled WGS sequence"/>
</dbReference>
<dbReference type="InterPro" id="IPR029063">
    <property type="entry name" value="SAM-dependent_MTases_sf"/>
</dbReference>
<comment type="caution">
    <text evidence="2">The sequence shown here is derived from an EMBL/GenBank/DDBJ whole genome shotgun (WGS) entry which is preliminary data.</text>
</comment>
<evidence type="ECO:0000313" key="2">
    <source>
        <dbReference type="EMBL" id="KAJ5232680.1"/>
    </source>
</evidence>
<dbReference type="Gene3D" id="3.40.50.150">
    <property type="entry name" value="Vaccinia Virus protein VP39"/>
    <property type="match status" value="1"/>
</dbReference>
<dbReference type="SUPFAM" id="SSF53335">
    <property type="entry name" value="S-adenosyl-L-methionine-dependent methyltransferases"/>
    <property type="match status" value="1"/>
</dbReference>
<evidence type="ECO:0000313" key="3">
    <source>
        <dbReference type="Proteomes" id="UP001150941"/>
    </source>
</evidence>
<dbReference type="RefSeq" id="XP_058330672.1">
    <property type="nucleotide sequence ID" value="XM_058474932.1"/>
</dbReference>